<name>A0A285VSN1_9MICO</name>
<dbReference type="EMBL" id="OBQK01000010">
    <property type="protein sequence ID" value="SOC57059.1"/>
    <property type="molecule type" value="Genomic_DNA"/>
</dbReference>
<protein>
    <recommendedName>
        <fullName evidence="4">Cell wall-active antibiotics response 4TMS YvqF</fullName>
    </recommendedName>
</protein>
<dbReference type="Proteomes" id="UP000219688">
    <property type="component" value="Unassembled WGS sequence"/>
</dbReference>
<dbReference type="PANTHER" id="PTHR40763">
    <property type="entry name" value="MEMBRANE PROTEIN-RELATED"/>
    <property type="match status" value="1"/>
</dbReference>
<accession>A0A285VSN1</accession>
<organism evidence="2 3">
    <name type="scientific">Ornithinimicrobium cerasi</name>
    <dbReference type="NCBI Taxonomy" id="2248773"/>
    <lineage>
        <taxon>Bacteria</taxon>
        <taxon>Bacillati</taxon>
        <taxon>Actinomycetota</taxon>
        <taxon>Actinomycetes</taxon>
        <taxon>Micrococcales</taxon>
        <taxon>Ornithinimicrobiaceae</taxon>
        <taxon>Ornithinimicrobium</taxon>
    </lineage>
</organism>
<dbReference type="PANTHER" id="PTHR40763:SF5">
    <property type="entry name" value="MEMBRANE PROTEIN"/>
    <property type="match status" value="1"/>
</dbReference>
<reference evidence="3" key="1">
    <citation type="submission" date="2017-08" db="EMBL/GenBank/DDBJ databases">
        <authorList>
            <person name="Varghese N."/>
            <person name="Submissions S."/>
        </authorList>
    </citation>
    <scope>NUCLEOTIDE SEQUENCE [LARGE SCALE GENOMIC DNA]</scope>
    <source>
        <strain evidence="3">USBA17B2</strain>
    </source>
</reference>
<proteinExistence type="predicted"/>
<evidence type="ECO:0000256" key="1">
    <source>
        <dbReference type="SAM" id="MobiDB-lite"/>
    </source>
</evidence>
<dbReference type="AlphaFoldDB" id="A0A285VSN1"/>
<gene>
    <name evidence="2" type="ORF">SAMN05421879_11076</name>
</gene>
<dbReference type="RefSeq" id="WP_097188847.1">
    <property type="nucleotide sequence ID" value="NZ_OBQK01000010.1"/>
</dbReference>
<evidence type="ECO:0008006" key="4">
    <source>
        <dbReference type="Google" id="ProtNLM"/>
    </source>
</evidence>
<evidence type="ECO:0000313" key="3">
    <source>
        <dbReference type="Proteomes" id="UP000219688"/>
    </source>
</evidence>
<keyword evidence="3" id="KW-1185">Reference proteome</keyword>
<sequence>MTGTPDEGQPQQHPAPPLPGPVEDVDRPMTIIGGPAAEDTPPWRAAPAQPPAYQHGGGSAAHLPARTGDPGTSLTGFFSTVRRTGRWEVPAVLSLVQGFSEVRLDLREAVVTSPVVELRIYGGFADCKIIVPPGVDVEWGGGASLFSDEKSDPPGARDPAMWRLKVLHYGAFSEIRVRTLAVGEVEPKWWRKFT</sequence>
<feature type="region of interest" description="Disordered" evidence="1">
    <location>
        <begin position="1"/>
        <end position="68"/>
    </location>
</feature>
<evidence type="ECO:0000313" key="2">
    <source>
        <dbReference type="EMBL" id="SOC57059.1"/>
    </source>
</evidence>